<evidence type="ECO:0000313" key="1">
    <source>
        <dbReference type="EMBL" id="GAA3629425.1"/>
    </source>
</evidence>
<dbReference type="RefSeq" id="WP_344806850.1">
    <property type="nucleotide sequence ID" value="NZ_BAABAB010000025.1"/>
</dbReference>
<evidence type="ECO:0000313" key="2">
    <source>
        <dbReference type="Proteomes" id="UP001501490"/>
    </source>
</evidence>
<organism evidence="1 2">
    <name type="scientific">Microlunatus ginsengisoli</name>
    <dbReference type="NCBI Taxonomy" id="363863"/>
    <lineage>
        <taxon>Bacteria</taxon>
        <taxon>Bacillati</taxon>
        <taxon>Actinomycetota</taxon>
        <taxon>Actinomycetes</taxon>
        <taxon>Propionibacteriales</taxon>
        <taxon>Propionibacteriaceae</taxon>
        <taxon>Microlunatus</taxon>
    </lineage>
</organism>
<name>A0ABP7ACL2_9ACTN</name>
<dbReference type="PANTHER" id="PTHR34724">
    <property type="entry name" value="OS12G0596101 PROTEIN"/>
    <property type="match status" value="1"/>
</dbReference>
<dbReference type="EMBL" id="BAABAB010000025">
    <property type="protein sequence ID" value="GAA3629425.1"/>
    <property type="molecule type" value="Genomic_DNA"/>
</dbReference>
<dbReference type="PANTHER" id="PTHR34724:SF2">
    <property type="entry name" value="OS12G0596101 PROTEIN"/>
    <property type="match status" value="1"/>
</dbReference>
<comment type="caution">
    <text evidence="1">The sequence shown here is derived from an EMBL/GenBank/DDBJ whole genome shotgun (WGS) entry which is preliminary data.</text>
</comment>
<protein>
    <submittedName>
        <fullName evidence="1">Uncharacterized protein</fullName>
    </submittedName>
</protein>
<accession>A0ABP7ACL2</accession>
<keyword evidence="2" id="KW-1185">Reference proteome</keyword>
<proteinExistence type="predicted"/>
<sequence length="54" mass="5852">MCRPITCKTCGKTTWTGCGQHVDAVMRDVSPADRCRCERGTTRSGGFLAGLFGR</sequence>
<reference evidence="2" key="1">
    <citation type="journal article" date="2019" name="Int. J. Syst. Evol. Microbiol.">
        <title>The Global Catalogue of Microorganisms (GCM) 10K type strain sequencing project: providing services to taxonomists for standard genome sequencing and annotation.</title>
        <authorList>
            <consortium name="The Broad Institute Genomics Platform"/>
            <consortium name="The Broad Institute Genome Sequencing Center for Infectious Disease"/>
            <person name="Wu L."/>
            <person name="Ma J."/>
        </authorList>
    </citation>
    <scope>NUCLEOTIDE SEQUENCE [LARGE SCALE GENOMIC DNA]</scope>
    <source>
        <strain evidence="2">JCM 16929</strain>
    </source>
</reference>
<dbReference type="Proteomes" id="UP001501490">
    <property type="component" value="Unassembled WGS sequence"/>
</dbReference>
<gene>
    <name evidence="1" type="ORF">GCM10022236_34640</name>
</gene>